<organism evidence="4 5">
    <name type="scientific">Domibacillus mangrovi</name>
    <dbReference type="NCBI Taxonomy" id="1714354"/>
    <lineage>
        <taxon>Bacteria</taxon>
        <taxon>Bacillati</taxon>
        <taxon>Bacillota</taxon>
        <taxon>Bacilli</taxon>
        <taxon>Bacillales</taxon>
        <taxon>Bacillaceae</taxon>
        <taxon>Domibacillus</taxon>
    </lineage>
</organism>
<comment type="caution">
    <text evidence="4">The sequence shown here is derived from an EMBL/GenBank/DDBJ whole genome shotgun (WGS) entry which is preliminary data.</text>
</comment>
<dbReference type="EMBL" id="MRWQ01000005">
    <property type="protein sequence ID" value="OKL37029.1"/>
    <property type="molecule type" value="Genomic_DNA"/>
</dbReference>
<evidence type="ECO:0000256" key="1">
    <source>
        <dbReference type="SAM" id="MobiDB-lite"/>
    </source>
</evidence>
<dbReference type="OrthoDB" id="9781481at2"/>
<evidence type="ECO:0000259" key="3">
    <source>
        <dbReference type="Pfam" id="PF13020"/>
    </source>
</evidence>
<dbReference type="RefSeq" id="WP_073710910.1">
    <property type="nucleotide sequence ID" value="NZ_MRWQ01000005.1"/>
</dbReference>
<protein>
    <submittedName>
        <fullName evidence="4">Uncharacterized protein</fullName>
    </submittedName>
</protein>
<feature type="region of interest" description="Disordered" evidence="1">
    <location>
        <begin position="177"/>
        <end position="199"/>
    </location>
</feature>
<dbReference type="InterPro" id="IPR024975">
    <property type="entry name" value="NOV_C"/>
</dbReference>
<accession>A0A1Q5P437</accession>
<sequence>MVKPLEQYQIYDRKDVHDVFDPLSNFTPGTGTWGLQGIVKVPNREKDYVFFVTFGQKQADHSFEEEITGDGILTWQSQPKQTLANSQIIDFINHDYLTENIYLFLRTSRLNPVTKKAQPFTYLGKLAYVTHDIERQQPVHFKWQILDWDANAALGSLDNLSLASTFIEKIEEEERSSVSNQLSFSEPPEPVERRGSNTRRFQGRHVDFAENTSKNKALGLQGEELVLVWERQFLIDAGRPDLAERVSHTSVIEGDGAGYDIFSFSLSGEPKYIEVKTTTGGERTPFMMTINELAFSQKEPDNYVLYRLYNFNKQTNSAKCYILNGDISMQRELVATQFKVY</sequence>
<evidence type="ECO:0000313" key="5">
    <source>
        <dbReference type="Proteomes" id="UP000186524"/>
    </source>
</evidence>
<dbReference type="InterPro" id="IPR021835">
    <property type="entry name" value="DUF3427"/>
</dbReference>
<dbReference type="Pfam" id="PF11907">
    <property type="entry name" value="DUF3427"/>
    <property type="match status" value="1"/>
</dbReference>
<keyword evidence="5" id="KW-1185">Reference proteome</keyword>
<evidence type="ECO:0000259" key="2">
    <source>
        <dbReference type="Pfam" id="PF11907"/>
    </source>
</evidence>
<feature type="domain" description="DUF3427" evidence="2">
    <location>
        <begin position="6"/>
        <end position="139"/>
    </location>
</feature>
<evidence type="ECO:0000313" key="4">
    <source>
        <dbReference type="EMBL" id="OKL37029.1"/>
    </source>
</evidence>
<proteinExistence type="predicted"/>
<name>A0A1Q5P437_9BACI</name>
<dbReference type="AlphaFoldDB" id="A0A1Q5P437"/>
<reference evidence="4 5" key="1">
    <citation type="submission" date="2016-12" db="EMBL/GenBank/DDBJ databases">
        <title>Domibacillus sp. SAOS 44 whole genome sequencing.</title>
        <authorList>
            <person name="Verma A."/>
            <person name="Krishnamurthi S."/>
        </authorList>
    </citation>
    <scope>NUCLEOTIDE SEQUENCE [LARGE SCALE GENOMIC DNA]</scope>
    <source>
        <strain evidence="4 5">SAOS 44</strain>
    </source>
</reference>
<feature type="domain" description="Protein NO VEIN C-terminal" evidence="3">
    <location>
        <begin position="223"/>
        <end position="315"/>
    </location>
</feature>
<dbReference type="Pfam" id="PF13020">
    <property type="entry name" value="NOV_C"/>
    <property type="match status" value="1"/>
</dbReference>
<gene>
    <name evidence="4" type="ORF">BLL40_05410</name>
</gene>
<dbReference type="Proteomes" id="UP000186524">
    <property type="component" value="Unassembled WGS sequence"/>
</dbReference>